<dbReference type="InterPro" id="IPR013087">
    <property type="entry name" value="Znf_C2H2_type"/>
</dbReference>
<feature type="region of interest" description="Disordered" evidence="11">
    <location>
        <begin position="1197"/>
        <end position="1294"/>
    </location>
</feature>
<feature type="compositionally biased region" description="Acidic residues" evidence="11">
    <location>
        <begin position="1233"/>
        <end position="1250"/>
    </location>
</feature>
<feature type="compositionally biased region" description="Basic residues" evidence="11">
    <location>
        <begin position="490"/>
        <end position="501"/>
    </location>
</feature>
<feature type="compositionally biased region" description="Low complexity" evidence="11">
    <location>
        <begin position="642"/>
        <end position="659"/>
    </location>
</feature>
<feature type="compositionally biased region" description="Pro residues" evidence="11">
    <location>
        <begin position="853"/>
        <end position="864"/>
    </location>
</feature>
<dbReference type="FunFam" id="3.30.160.60:FF:000192">
    <property type="entry name" value="Mds1 and evi1 complex locus protein"/>
    <property type="match status" value="1"/>
</dbReference>
<feature type="region of interest" description="Disordered" evidence="11">
    <location>
        <begin position="810"/>
        <end position="958"/>
    </location>
</feature>
<evidence type="ECO:0000256" key="1">
    <source>
        <dbReference type="ARBA" id="ARBA00004123"/>
    </source>
</evidence>
<evidence type="ECO:0000256" key="11">
    <source>
        <dbReference type="SAM" id="MobiDB-lite"/>
    </source>
</evidence>
<feature type="compositionally biased region" description="Basic residues" evidence="11">
    <location>
        <begin position="50"/>
        <end position="63"/>
    </location>
</feature>
<evidence type="ECO:0000256" key="2">
    <source>
        <dbReference type="ARBA" id="ARBA00022723"/>
    </source>
</evidence>
<dbReference type="InterPro" id="IPR050331">
    <property type="entry name" value="Zinc_finger"/>
</dbReference>
<dbReference type="Proteomes" id="UP001356427">
    <property type="component" value="Unassembled WGS sequence"/>
</dbReference>
<evidence type="ECO:0000256" key="6">
    <source>
        <dbReference type="ARBA" id="ARBA00023015"/>
    </source>
</evidence>
<feature type="region of interest" description="Disordered" evidence="11">
    <location>
        <begin position="485"/>
        <end position="515"/>
    </location>
</feature>
<evidence type="ECO:0000259" key="13">
    <source>
        <dbReference type="PROSITE" id="PS50280"/>
    </source>
</evidence>
<proteinExistence type="predicted"/>
<feature type="compositionally biased region" description="Low complexity" evidence="11">
    <location>
        <begin position="924"/>
        <end position="943"/>
    </location>
</feature>
<dbReference type="PROSITE" id="PS00028">
    <property type="entry name" value="ZINC_FINGER_C2H2_1"/>
    <property type="match status" value="7"/>
</dbReference>
<dbReference type="GO" id="GO:0046974">
    <property type="term" value="F:histone H3K9 methyltransferase activity"/>
    <property type="evidence" value="ECO:0007669"/>
    <property type="project" value="InterPro"/>
</dbReference>
<feature type="domain" description="C2H2-type" evidence="12">
    <location>
        <begin position="411"/>
        <end position="438"/>
    </location>
</feature>
<feature type="compositionally biased region" description="Low complexity" evidence="11">
    <location>
        <begin position="590"/>
        <end position="608"/>
    </location>
</feature>
<feature type="compositionally biased region" description="Basic and acidic residues" evidence="11">
    <location>
        <begin position="665"/>
        <end position="675"/>
    </location>
</feature>
<feature type="domain" description="SET" evidence="13">
    <location>
        <begin position="91"/>
        <end position="222"/>
    </location>
</feature>
<dbReference type="Pfam" id="PF00096">
    <property type="entry name" value="zf-C2H2"/>
    <property type="match status" value="8"/>
</dbReference>
<gene>
    <name evidence="14" type="ORF">J4Q44_G00211980</name>
</gene>
<dbReference type="Gene3D" id="3.30.160.60">
    <property type="entry name" value="Classic Zinc Finger"/>
    <property type="match status" value="8"/>
</dbReference>
<feature type="region of interest" description="Disordered" evidence="11">
    <location>
        <begin position="1149"/>
        <end position="1176"/>
    </location>
</feature>
<sequence length="1405" mass="155425">MSALDDSEPVDSMYETEPHLLAGGAESGEEETEDSIMSPIPVGPPSPHPNNHHHHSHHGHHHHHNEDPFTPKEGSPYEVPVYIPDDIPIPSDLELRESSVPGAGLGIWAKTRIGMGECFGPHSALQSATVKDGSFGWEQMLNDHEAASSPESCIKKVVDEMGNVKFCLDEGSEAGGSWLKYVRTAPSFEEQNLAACHLSGDQIYYKAIRDIEVGEELLVYMKDGLFPEGSMAPNLEDEQMYRCEDCDELFTSALELRRHQKYSCASAGSLFDTLSNEDFKQERDDSDHEPIHECKDCEKIFPNEYSLGQHMIVHTEEREYKCDQCPKAFNWKSNLIRHQMSHDSGKRFECENCDKVQHTRHVFTDPSNLQRHIRSQHVGARAHTCPECGKTFATSSGLKQHKHIHSSVKPFICEVCHKSYTQFSNLCRHKRMHADCRTQIKCKDCGQMFSTTSSLNKHRRFCEGKNHYGPVGGLFAPGIPMSSSPILAKSKSHHHPHHHPGLNHSGLAFPDYFPSRPHPHPHAGLPFSPGPHGFPSLSHGFPGLFPPSLYPRPPLLPPSPLLKSPLGNNSNNGGIQEGKLPRSPLDGPPLSLVSSINNSNGGSSLLSSQEREDKDRLAYGEAKAKAKMSEVSDGSDLEDVNTTSGTDLDTTTGTASGSDLDSDAESEREQRERSSGTKRRKAAGAGGARGTERAGLEGRPDDVSSGSVSAVSSSGNLACERPSFLSAASQHSFFPPPEEQALPPTGGAAATDSIKAIASIAEKYFGPGLMGLQEKKMGSLPYHSMFPFQFLPNFPHSLYPFAERTGTLNPGMFFKAEPKSPREQHPTPHKMAAQGTGESSPFDLTTKPKEAKPAPPAPAKPTPPSGSSNAPLILPGGEEQPLDLSIGSRRRDGHNGMVAPEQPPSRKNHRKEEHPGSHPHSHAQHPQGHSLLQPPLPQHQQPLAQPPQQQPSLHYAKPSPFFMDPIYSRVEKRKLLDPVGALKEKYLRPSPLLFHPQLQYLYRGTPSLPQMSAMENMTEKLESFGALKLDAPPNSLQHSAHPLFNFRSPPPSLSDAILRKGKERYTCRYCGKIFPRSANLTRHLRTHTGEQPYRCKYCDRSFSISSNLQRHVRNIHNKEKPFKCHLCNRCFGQQTNLDRHLKKHEHENIPVSQHSGILSNLGNNISSPNSEPDNHALLDEKEDSYFSEIRNFISNSELNQASSSTDKRSELAEEERPSSHSLSNSKMEARGLEEEEEEAEGDDEEEEEGSLTEKSQDEAPESPSPVTMVTQEAYEDEEEEEAEEDEEATPLAMSYEHTRRCIEEDGGLLDLESLPSFPKGLELHKASSSEEPPFDVKDIFNTASLESEALKETLYRQAKTQAYAMMLSLSENNPLHASSQNSLDAWLSMGGGPSETSSFHPLNHI</sequence>
<feature type="compositionally biased region" description="Basic and acidic residues" evidence="11">
    <location>
        <begin position="816"/>
        <end position="826"/>
    </location>
</feature>
<dbReference type="InterPro" id="IPR001214">
    <property type="entry name" value="SET_dom"/>
</dbReference>
<keyword evidence="8" id="KW-0804">Transcription</keyword>
<evidence type="ECO:0000256" key="7">
    <source>
        <dbReference type="ARBA" id="ARBA00023125"/>
    </source>
</evidence>
<evidence type="ECO:0000256" key="10">
    <source>
        <dbReference type="PROSITE-ProRule" id="PRU00042"/>
    </source>
</evidence>
<comment type="subcellular location">
    <subcellularLocation>
        <location evidence="1">Nucleus</location>
    </subcellularLocation>
</comment>
<feature type="compositionally biased region" description="Low complexity" evidence="11">
    <location>
        <begin position="703"/>
        <end position="712"/>
    </location>
</feature>
<feature type="domain" description="C2H2-type" evidence="12">
    <location>
        <begin position="292"/>
        <end position="319"/>
    </location>
</feature>
<feature type="domain" description="C2H2-type" evidence="12">
    <location>
        <begin position="440"/>
        <end position="472"/>
    </location>
</feature>
<feature type="domain" description="C2H2-type" evidence="12">
    <location>
        <begin position="383"/>
        <end position="410"/>
    </location>
</feature>
<evidence type="ECO:0000313" key="14">
    <source>
        <dbReference type="EMBL" id="KAK6307927.1"/>
    </source>
</evidence>
<feature type="compositionally biased region" description="Basic and acidic residues" evidence="11">
    <location>
        <begin position="609"/>
        <end position="630"/>
    </location>
</feature>
<reference evidence="14 15" key="1">
    <citation type="submission" date="2021-04" db="EMBL/GenBank/DDBJ databases">
        <authorList>
            <person name="De Guttry C."/>
            <person name="Zahm M."/>
            <person name="Klopp C."/>
            <person name="Cabau C."/>
            <person name="Louis A."/>
            <person name="Berthelot C."/>
            <person name="Parey E."/>
            <person name="Roest Crollius H."/>
            <person name="Montfort J."/>
            <person name="Robinson-Rechavi M."/>
            <person name="Bucao C."/>
            <person name="Bouchez O."/>
            <person name="Gislard M."/>
            <person name="Lluch J."/>
            <person name="Milhes M."/>
            <person name="Lampietro C."/>
            <person name="Lopez Roques C."/>
            <person name="Donnadieu C."/>
            <person name="Braasch I."/>
            <person name="Desvignes T."/>
            <person name="Postlethwait J."/>
            <person name="Bobe J."/>
            <person name="Wedekind C."/>
            <person name="Guiguen Y."/>
        </authorList>
    </citation>
    <scope>NUCLEOTIDE SEQUENCE [LARGE SCALE GENOMIC DNA]</scope>
    <source>
        <strain evidence="14">Cs_M1</strain>
        <tissue evidence="14">Blood</tissue>
    </source>
</reference>
<evidence type="ECO:0000256" key="8">
    <source>
        <dbReference type="ARBA" id="ARBA00023163"/>
    </source>
</evidence>
<comment type="caution">
    <text evidence="14">The sequence shown here is derived from an EMBL/GenBank/DDBJ whole genome shotgun (WGS) entry which is preliminary data.</text>
</comment>
<dbReference type="InterPro" id="IPR046341">
    <property type="entry name" value="SET_dom_sf"/>
</dbReference>
<evidence type="ECO:0000256" key="4">
    <source>
        <dbReference type="ARBA" id="ARBA00022771"/>
    </source>
</evidence>
<accession>A0AAN8R048</accession>
<keyword evidence="3" id="KW-0677">Repeat</keyword>
<dbReference type="InterPro" id="IPR044410">
    <property type="entry name" value="PRDM16_PR-SET"/>
</dbReference>
<dbReference type="Pfam" id="PF21549">
    <property type="entry name" value="PRDM2_PR"/>
    <property type="match status" value="1"/>
</dbReference>
<dbReference type="PANTHER" id="PTHR16515:SF66">
    <property type="entry name" value="C2H2-TYPE DOMAIN-CONTAINING PROTEIN"/>
    <property type="match status" value="1"/>
</dbReference>
<evidence type="ECO:0000313" key="15">
    <source>
        <dbReference type="Proteomes" id="UP001356427"/>
    </source>
</evidence>
<keyword evidence="6" id="KW-0805">Transcription regulation</keyword>
<feature type="region of interest" description="Disordered" evidence="11">
    <location>
        <begin position="556"/>
        <end position="712"/>
    </location>
</feature>
<keyword evidence="2" id="KW-0479">Metal-binding</keyword>
<feature type="domain" description="C2H2-type" evidence="12">
    <location>
        <begin position="1093"/>
        <end position="1121"/>
    </location>
</feature>
<feature type="region of interest" description="Disordered" evidence="11">
    <location>
        <begin position="1"/>
        <end position="79"/>
    </location>
</feature>
<evidence type="ECO:0000256" key="9">
    <source>
        <dbReference type="ARBA" id="ARBA00023242"/>
    </source>
</evidence>
<evidence type="ECO:0000256" key="5">
    <source>
        <dbReference type="ARBA" id="ARBA00022833"/>
    </source>
</evidence>
<feature type="compositionally biased region" description="Polar residues" evidence="11">
    <location>
        <begin position="1150"/>
        <end position="1171"/>
    </location>
</feature>
<feature type="domain" description="C2H2-type" evidence="12">
    <location>
        <begin position="320"/>
        <end position="347"/>
    </location>
</feature>
<dbReference type="SMART" id="SM00355">
    <property type="entry name" value="ZnF_C2H2"/>
    <property type="match status" value="10"/>
</dbReference>
<feature type="compositionally biased region" description="Acidic residues" evidence="11">
    <location>
        <begin position="1273"/>
        <end position="1288"/>
    </location>
</feature>
<feature type="domain" description="C2H2-type" evidence="12">
    <location>
        <begin position="241"/>
        <end position="261"/>
    </location>
</feature>
<dbReference type="GO" id="GO:0005634">
    <property type="term" value="C:nucleus"/>
    <property type="evidence" value="ECO:0007669"/>
    <property type="project" value="UniProtKB-SubCell"/>
</dbReference>
<dbReference type="Gene3D" id="2.170.270.10">
    <property type="entry name" value="SET domain"/>
    <property type="match status" value="1"/>
</dbReference>
<keyword evidence="9" id="KW-0539">Nucleus</keyword>
<dbReference type="FunFam" id="3.30.160.60:FF:000150">
    <property type="entry name" value="Mds1 and evi1 complex locus protein"/>
    <property type="match status" value="1"/>
</dbReference>
<feature type="region of interest" description="Disordered" evidence="11">
    <location>
        <begin position="729"/>
        <end position="748"/>
    </location>
</feature>
<dbReference type="FunFam" id="3.30.160.60:FF:000929">
    <property type="entry name" value="Uncharacterized protein, isoform B"/>
    <property type="match status" value="1"/>
</dbReference>
<dbReference type="GO" id="GO:0003677">
    <property type="term" value="F:DNA binding"/>
    <property type="evidence" value="ECO:0007669"/>
    <property type="project" value="UniProtKB-KW"/>
</dbReference>
<feature type="compositionally biased region" description="Basic and acidic residues" evidence="11">
    <location>
        <begin position="1205"/>
        <end position="1218"/>
    </location>
</feature>
<evidence type="ECO:0000256" key="3">
    <source>
        <dbReference type="ARBA" id="ARBA00022737"/>
    </source>
</evidence>
<dbReference type="FunFam" id="3.30.160.60:FF:000112">
    <property type="entry name" value="Mds1 and evi1 complex locus protein"/>
    <property type="match status" value="1"/>
</dbReference>
<feature type="compositionally biased region" description="Basic and acidic residues" evidence="11">
    <location>
        <begin position="690"/>
        <end position="702"/>
    </location>
</feature>
<evidence type="ECO:0000259" key="12">
    <source>
        <dbReference type="PROSITE" id="PS50157"/>
    </source>
</evidence>
<protein>
    <recommendedName>
        <fullName evidence="16">PR domain zinc finger protein 16</fullName>
    </recommendedName>
</protein>
<organism evidence="14 15">
    <name type="scientific">Coregonus suidteri</name>
    <dbReference type="NCBI Taxonomy" id="861788"/>
    <lineage>
        <taxon>Eukaryota</taxon>
        <taxon>Metazoa</taxon>
        <taxon>Chordata</taxon>
        <taxon>Craniata</taxon>
        <taxon>Vertebrata</taxon>
        <taxon>Euteleostomi</taxon>
        <taxon>Actinopterygii</taxon>
        <taxon>Neopterygii</taxon>
        <taxon>Teleostei</taxon>
        <taxon>Protacanthopterygii</taxon>
        <taxon>Salmoniformes</taxon>
        <taxon>Salmonidae</taxon>
        <taxon>Coregoninae</taxon>
        <taxon>Coregonus</taxon>
    </lineage>
</organism>
<dbReference type="GO" id="GO:0008270">
    <property type="term" value="F:zinc ion binding"/>
    <property type="evidence" value="ECO:0007669"/>
    <property type="project" value="UniProtKB-KW"/>
</dbReference>
<dbReference type="CDD" id="cd19213">
    <property type="entry name" value="PR-SET_PRDM16"/>
    <property type="match status" value="1"/>
</dbReference>
<dbReference type="SUPFAM" id="SSF57667">
    <property type="entry name" value="beta-beta-alpha zinc fingers"/>
    <property type="match status" value="5"/>
</dbReference>
<dbReference type="PANTHER" id="PTHR16515">
    <property type="entry name" value="PR DOMAIN ZINC FINGER PROTEIN"/>
    <property type="match status" value="1"/>
</dbReference>
<dbReference type="FunFam" id="3.30.160.60:FF:000126">
    <property type="entry name" value="Mds1 and evi1 complex locus protein"/>
    <property type="match status" value="1"/>
</dbReference>
<keyword evidence="4 10" id="KW-0863">Zinc-finger</keyword>
<dbReference type="FunFam" id="3.30.160.60:FF:000159">
    <property type="entry name" value="Mds1 and evi1 complex locus protein"/>
    <property type="match status" value="1"/>
</dbReference>
<feature type="domain" description="C2H2-type" evidence="12">
    <location>
        <begin position="1065"/>
        <end position="1092"/>
    </location>
</feature>
<dbReference type="PROSITE" id="PS50157">
    <property type="entry name" value="ZINC_FINGER_C2H2_2"/>
    <property type="match status" value="9"/>
</dbReference>
<keyword evidence="5" id="KW-0862">Zinc</keyword>
<dbReference type="PROSITE" id="PS50280">
    <property type="entry name" value="SET"/>
    <property type="match status" value="1"/>
</dbReference>
<name>A0AAN8R048_9TELE</name>
<dbReference type="GO" id="GO:0045892">
    <property type="term" value="P:negative regulation of DNA-templated transcription"/>
    <property type="evidence" value="ECO:0007669"/>
    <property type="project" value="UniProtKB-ARBA"/>
</dbReference>
<dbReference type="EMBL" id="JAGTTL010000019">
    <property type="protein sequence ID" value="KAK6307927.1"/>
    <property type="molecule type" value="Genomic_DNA"/>
</dbReference>
<keyword evidence="15" id="KW-1185">Reference proteome</keyword>
<dbReference type="InterPro" id="IPR036236">
    <property type="entry name" value="Znf_C2H2_sf"/>
</dbReference>
<evidence type="ECO:0008006" key="16">
    <source>
        <dbReference type="Google" id="ProtNLM"/>
    </source>
</evidence>
<feature type="compositionally biased region" description="Low complexity" evidence="11">
    <location>
        <begin position="561"/>
        <end position="574"/>
    </location>
</feature>
<feature type="domain" description="C2H2-type" evidence="12">
    <location>
        <begin position="1122"/>
        <end position="1149"/>
    </location>
</feature>
<keyword evidence="7" id="KW-0238">DNA-binding</keyword>